<evidence type="ECO:0000313" key="3">
    <source>
        <dbReference type="Proteomes" id="UP000625711"/>
    </source>
</evidence>
<name>A0A834J3R5_RHYFE</name>
<evidence type="ECO:0000256" key="1">
    <source>
        <dbReference type="SAM" id="MobiDB-lite"/>
    </source>
</evidence>
<sequence>MGCSAAKNVTVEQMENGTDNNTNRGRETRSANASNKIDSSQLEDLENANVNNIQKGANGLAFEITFDENDNNDDNNTSKQLPKRILQLQETQSSPVNLQKIQEKLDEAETRRQQILQQRIQSAKLKSRPRTQETLRSITPENREETSAPNPLTVTPSHTSASPEPL</sequence>
<gene>
    <name evidence="2" type="ORF">GWI33_000057</name>
</gene>
<reference evidence="2" key="1">
    <citation type="submission" date="2020-08" db="EMBL/GenBank/DDBJ databases">
        <title>Genome sequencing and assembly of the red palm weevil Rhynchophorus ferrugineus.</title>
        <authorList>
            <person name="Dias G.B."/>
            <person name="Bergman C.M."/>
            <person name="Manee M."/>
        </authorList>
    </citation>
    <scope>NUCLEOTIDE SEQUENCE</scope>
    <source>
        <strain evidence="2">AA-2017</strain>
        <tissue evidence="2">Whole larva</tissue>
    </source>
</reference>
<dbReference type="Proteomes" id="UP000625711">
    <property type="component" value="Unassembled WGS sequence"/>
</dbReference>
<dbReference type="SUPFAM" id="SSF101494">
    <property type="entry name" value="Stathmin"/>
    <property type="match status" value="1"/>
</dbReference>
<evidence type="ECO:0000313" key="2">
    <source>
        <dbReference type="EMBL" id="KAF7287997.1"/>
    </source>
</evidence>
<dbReference type="InterPro" id="IPR000956">
    <property type="entry name" value="Stathmin_fam"/>
</dbReference>
<proteinExistence type="predicted"/>
<comment type="caution">
    <text evidence="2">The sequence shown here is derived from an EMBL/GenBank/DDBJ whole genome shotgun (WGS) entry which is preliminary data.</text>
</comment>
<feature type="region of interest" description="Disordered" evidence="1">
    <location>
        <begin position="1"/>
        <end position="39"/>
    </location>
</feature>
<feature type="compositionally biased region" description="Polar residues" evidence="1">
    <location>
        <begin position="10"/>
        <end position="23"/>
    </location>
</feature>
<feature type="compositionally biased region" description="Polar residues" evidence="1">
    <location>
        <begin position="147"/>
        <end position="166"/>
    </location>
</feature>
<dbReference type="EMBL" id="JAACXV010000001">
    <property type="protein sequence ID" value="KAF7287997.1"/>
    <property type="molecule type" value="Genomic_DNA"/>
</dbReference>
<feature type="compositionally biased region" description="Polar residues" evidence="1">
    <location>
        <begin position="30"/>
        <end position="39"/>
    </location>
</feature>
<accession>A0A834J3R5</accession>
<dbReference type="OrthoDB" id="6344011at2759"/>
<feature type="region of interest" description="Disordered" evidence="1">
    <location>
        <begin position="119"/>
        <end position="166"/>
    </location>
</feature>
<dbReference type="GO" id="GO:0031110">
    <property type="term" value="P:regulation of microtubule polymerization or depolymerization"/>
    <property type="evidence" value="ECO:0007669"/>
    <property type="project" value="InterPro"/>
</dbReference>
<organism evidence="2 3">
    <name type="scientific">Rhynchophorus ferrugineus</name>
    <name type="common">Red palm weevil</name>
    <name type="synonym">Curculio ferrugineus</name>
    <dbReference type="NCBI Taxonomy" id="354439"/>
    <lineage>
        <taxon>Eukaryota</taxon>
        <taxon>Metazoa</taxon>
        <taxon>Ecdysozoa</taxon>
        <taxon>Arthropoda</taxon>
        <taxon>Hexapoda</taxon>
        <taxon>Insecta</taxon>
        <taxon>Pterygota</taxon>
        <taxon>Neoptera</taxon>
        <taxon>Endopterygota</taxon>
        <taxon>Coleoptera</taxon>
        <taxon>Polyphaga</taxon>
        <taxon>Cucujiformia</taxon>
        <taxon>Curculionidae</taxon>
        <taxon>Dryophthorinae</taxon>
        <taxon>Rhynchophorus</taxon>
    </lineage>
</organism>
<protein>
    <submittedName>
        <fullName evidence="2">Uncharacterized protein</fullName>
    </submittedName>
</protein>
<keyword evidence="3" id="KW-1185">Reference proteome</keyword>
<dbReference type="AlphaFoldDB" id="A0A834J3R5"/>
<dbReference type="InterPro" id="IPR036002">
    <property type="entry name" value="Stathmin_sf"/>
</dbReference>
<dbReference type="Pfam" id="PF00836">
    <property type="entry name" value="Stathmin"/>
    <property type="match status" value="1"/>
</dbReference>